<dbReference type="KEGG" id="lak:106172519"/>
<organism evidence="17 18">
    <name type="scientific">Lingula anatina</name>
    <name type="common">Brachiopod</name>
    <name type="synonym">Lingula unguis</name>
    <dbReference type="NCBI Taxonomy" id="7574"/>
    <lineage>
        <taxon>Eukaryota</taxon>
        <taxon>Metazoa</taxon>
        <taxon>Spiralia</taxon>
        <taxon>Lophotrochozoa</taxon>
        <taxon>Brachiopoda</taxon>
        <taxon>Linguliformea</taxon>
        <taxon>Lingulata</taxon>
        <taxon>Lingulida</taxon>
        <taxon>Linguloidea</taxon>
        <taxon>Lingulidae</taxon>
        <taxon>Lingula</taxon>
    </lineage>
</organism>
<evidence type="ECO:0000256" key="13">
    <source>
        <dbReference type="ARBA" id="ARBA00023136"/>
    </source>
</evidence>
<dbReference type="GO" id="GO:0005506">
    <property type="term" value="F:iron ion binding"/>
    <property type="evidence" value="ECO:0007669"/>
    <property type="project" value="InterPro"/>
</dbReference>
<dbReference type="Gene3D" id="1.10.630.10">
    <property type="entry name" value="Cytochrome P450"/>
    <property type="match status" value="1"/>
</dbReference>
<evidence type="ECO:0000313" key="18">
    <source>
        <dbReference type="RefSeq" id="XP_013408725.1"/>
    </source>
</evidence>
<proteinExistence type="inferred from homology"/>
<dbReference type="GeneID" id="106172519"/>
<keyword evidence="17" id="KW-1185">Reference proteome</keyword>
<dbReference type="GO" id="GO:0042446">
    <property type="term" value="P:hormone biosynthetic process"/>
    <property type="evidence" value="ECO:0007669"/>
    <property type="project" value="TreeGrafter"/>
</dbReference>
<dbReference type="AlphaFoldDB" id="A0A1S3JE83"/>
<dbReference type="PROSITE" id="PS00086">
    <property type="entry name" value="CYTOCHROME_P450"/>
    <property type="match status" value="1"/>
</dbReference>
<keyword evidence="7 14" id="KW-0479">Metal-binding</keyword>
<evidence type="ECO:0000256" key="6">
    <source>
        <dbReference type="ARBA" id="ARBA00022617"/>
    </source>
</evidence>
<dbReference type="PANTHER" id="PTHR24289">
    <property type="entry name" value="STEROID 17-ALPHA-HYDROXYLASE/17,20 LYASE"/>
    <property type="match status" value="1"/>
</dbReference>
<dbReference type="FunCoup" id="A0A1S3JE83">
    <property type="interactions" value="77"/>
</dbReference>
<dbReference type="SUPFAM" id="SSF48264">
    <property type="entry name" value="Cytochrome P450"/>
    <property type="match status" value="1"/>
</dbReference>
<evidence type="ECO:0000256" key="3">
    <source>
        <dbReference type="ARBA" id="ARBA00004406"/>
    </source>
</evidence>
<accession>A0A1S3JE83</accession>
<dbReference type="PANTHER" id="PTHR24289:SF21">
    <property type="entry name" value="CYTOCHROME P450 1A"/>
    <property type="match status" value="1"/>
</dbReference>
<evidence type="ECO:0000256" key="10">
    <source>
        <dbReference type="ARBA" id="ARBA00023002"/>
    </source>
</evidence>
<evidence type="ECO:0000256" key="1">
    <source>
        <dbReference type="ARBA" id="ARBA00001971"/>
    </source>
</evidence>
<protein>
    <recommendedName>
        <fullName evidence="5">unspecific monooxygenase</fullName>
        <ecNumber evidence="5">1.14.14.1</ecNumber>
    </recommendedName>
</protein>
<evidence type="ECO:0000256" key="4">
    <source>
        <dbReference type="ARBA" id="ARBA00010617"/>
    </source>
</evidence>
<gene>
    <name evidence="18" type="primary">LOC106172519</name>
</gene>
<keyword evidence="12 15" id="KW-0503">Monooxygenase</keyword>
<dbReference type="GO" id="GO:0042448">
    <property type="term" value="P:progesterone metabolic process"/>
    <property type="evidence" value="ECO:0007669"/>
    <property type="project" value="TreeGrafter"/>
</dbReference>
<evidence type="ECO:0000256" key="16">
    <source>
        <dbReference type="SAM" id="Phobius"/>
    </source>
</evidence>
<dbReference type="InterPro" id="IPR017972">
    <property type="entry name" value="Cyt_P450_CS"/>
</dbReference>
<dbReference type="Pfam" id="PF00067">
    <property type="entry name" value="p450"/>
    <property type="match status" value="1"/>
</dbReference>
<comment type="similarity">
    <text evidence="4 15">Belongs to the cytochrome P450 family.</text>
</comment>
<comment type="cofactor">
    <cofactor evidence="1 14">
        <name>heme</name>
        <dbReference type="ChEBI" id="CHEBI:30413"/>
    </cofactor>
</comment>
<sequence>MAAKDSFTDGCVQAGGALLHFFMVFTCVFIGVSLAKFFLDHFPKSDRNKDRRTQRRLPPGPRGWPILGHLPYLGSHPHQVLARWRENYGDIYRIRMGSKTVVVVNGLAATRHVLLDRRGEFDGRASLLSFSSICDGASLTNNRDYGVSDVQRKIAVRALNAVMKDKQNLEELISKQADNLVKNILKNEERPYDPASDFLTAVSSVIFALVFGCGRAGNLDEQFMNMLKSVRNFTDFCKAGNPADFFPWLEPFMRERMRKFKAMADMLPRICHRLLQERWLTSYTPTLSHITPPRDVMDVLINYVTTSSDARRTKKLADAHVFNLLSDIVGAGFHTTSTALNWVTLCLVAFQDAQRKAQIEIDSVIGKSREPRTDDMDKTPYVMAMIHEVLRFRPVLPLSLPRATTREVVLGEFYIPDDTMVLINYWSVCHDSSVWTDPDLFKPERFLRTDAAGRTTIDNELKERATTFSVGKRKCLGYALALKELFIMVTALLQKTYILPEEGEDYEEALKGEFGLAMTPKPYKVRFCQRSSL</sequence>
<dbReference type="EC" id="1.14.14.1" evidence="5"/>
<dbReference type="PRINTS" id="PR00463">
    <property type="entry name" value="EP450I"/>
</dbReference>
<evidence type="ECO:0000256" key="7">
    <source>
        <dbReference type="ARBA" id="ARBA00022723"/>
    </source>
</evidence>
<dbReference type="InterPro" id="IPR001128">
    <property type="entry name" value="Cyt_P450"/>
</dbReference>
<dbReference type="GO" id="GO:0004508">
    <property type="term" value="F:steroid 17-alpha-monooxygenase activity"/>
    <property type="evidence" value="ECO:0007669"/>
    <property type="project" value="TreeGrafter"/>
</dbReference>
<keyword evidence="11 14" id="KW-0408">Iron</keyword>
<reference evidence="18" key="1">
    <citation type="submission" date="2025-08" db="UniProtKB">
        <authorList>
            <consortium name="RefSeq"/>
        </authorList>
    </citation>
    <scope>IDENTIFICATION</scope>
    <source>
        <tissue evidence="18">Gonads</tissue>
    </source>
</reference>
<evidence type="ECO:0000313" key="17">
    <source>
        <dbReference type="Proteomes" id="UP000085678"/>
    </source>
</evidence>
<keyword evidence="13 16" id="KW-0472">Membrane</keyword>
<evidence type="ECO:0000256" key="12">
    <source>
        <dbReference type="ARBA" id="ARBA00023033"/>
    </source>
</evidence>
<dbReference type="InParanoid" id="A0A1S3JE83"/>
<evidence type="ECO:0000256" key="11">
    <source>
        <dbReference type="ARBA" id="ARBA00023004"/>
    </source>
</evidence>
<dbReference type="OrthoDB" id="1470350at2759"/>
<evidence type="ECO:0000256" key="9">
    <source>
        <dbReference type="ARBA" id="ARBA00022848"/>
    </source>
</evidence>
<evidence type="ECO:0000256" key="14">
    <source>
        <dbReference type="PIRSR" id="PIRSR602401-1"/>
    </source>
</evidence>
<dbReference type="FunFam" id="1.10.630.10:FF:000238">
    <property type="entry name" value="Cytochrome P450 2A6"/>
    <property type="match status" value="1"/>
</dbReference>
<name>A0A1S3JE83_LINAN</name>
<evidence type="ECO:0000256" key="15">
    <source>
        <dbReference type="RuleBase" id="RU000461"/>
    </source>
</evidence>
<dbReference type="GO" id="GO:0005789">
    <property type="term" value="C:endoplasmic reticulum membrane"/>
    <property type="evidence" value="ECO:0007669"/>
    <property type="project" value="UniProtKB-SubCell"/>
</dbReference>
<keyword evidence="9" id="KW-0492">Microsome</keyword>
<dbReference type="GO" id="GO:0020037">
    <property type="term" value="F:heme binding"/>
    <property type="evidence" value="ECO:0007669"/>
    <property type="project" value="InterPro"/>
</dbReference>
<evidence type="ECO:0000256" key="2">
    <source>
        <dbReference type="ARBA" id="ARBA00004174"/>
    </source>
</evidence>
<evidence type="ECO:0000256" key="8">
    <source>
        <dbReference type="ARBA" id="ARBA00022824"/>
    </source>
</evidence>
<evidence type="ECO:0000256" key="5">
    <source>
        <dbReference type="ARBA" id="ARBA00012109"/>
    </source>
</evidence>
<keyword evidence="10 15" id="KW-0560">Oxidoreductase</keyword>
<dbReference type="Proteomes" id="UP000085678">
    <property type="component" value="Unplaced"/>
</dbReference>
<feature type="binding site" description="axial binding residue" evidence="14">
    <location>
        <position position="475"/>
    </location>
    <ligand>
        <name>heme</name>
        <dbReference type="ChEBI" id="CHEBI:30413"/>
    </ligand>
    <ligandPart>
        <name>Fe</name>
        <dbReference type="ChEBI" id="CHEBI:18248"/>
    </ligandPart>
</feature>
<feature type="transmembrane region" description="Helical" evidence="16">
    <location>
        <begin position="17"/>
        <end position="39"/>
    </location>
</feature>
<keyword evidence="6 14" id="KW-0349">Heme</keyword>
<dbReference type="PRINTS" id="PR00385">
    <property type="entry name" value="P450"/>
</dbReference>
<dbReference type="InterPro" id="IPR002401">
    <property type="entry name" value="Cyt_P450_E_grp-I"/>
</dbReference>
<keyword evidence="16" id="KW-1133">Transmembrane helix</keyword>
<dbReference type="InterPro" id="IPR036396">
    <property type="entry name" value="Cyt_P450_sf"/>
</dbReference>
<comment type="subcellular location">
    <subcellularLocation>
        <location evidence="3">Endoplasmic reticulum membrane</location>
        <topology evidence="3">Peripheral membrane protein</topology>
    </subcellularLocation>
    <subcellularLocation>
        <location evidence="2">Microsome membrane</location>
        <topology evidence="2">Peripheral membrane protein</topology>
    </subcellularLocation>
</comment>
<dbReference type="RefSeq" id="XP_013408725.1">
    <property type="nucleotide sequence ID" value="XM_013553271.1"/>
</dbReference>
<dbReference type="STRING" id="7574.A0A1S3JE83"/>
<keyword evidence="16" id="KW-0812">Transmembrane</keyword>
<keyword evidence="8" id="KW-0256">Endoplasmic reticulum</keyword>